<dbReference type="AlphaFoldDB" id="A0A7U2I9W9"/>
<dbReference type="Gene3D" id="3.40.50.720">
    <property type="entry name" value="NAD(P)-binding Rossmann-like Domain"/>
    <property type="match status" value="1"/>
</dbReference>
<dbReference type="OrthoDB" id="498125at2759"/>
<dbReference type="PRINTS" id="PR00081">
    <property type="entry name" value="GDHRDH"/>
</dbReference>
<evidence type="ECO:0000256" key="3">
    <source>
        <dbReference type="ARBA" id="ARBA00048508"/>
    </source>
</evidence>
<protein>
    <recommendedName>
        <fullName evidence="2">3-oxoacyl-[acyl-carrier-protein] reductase</fullName>
        <ecNumber evidence="2">1.1.1.100</ecNumber>
    </recommendedName>
</protein>
<comment type="similarity">
    <text evidence="1">Belongs to the short-chain dehydrogenases/reductases (SDR) family.</text>
</comment>
<comment type="catalytic activity">
    <reaction evidence="3">
        <text>a (3R)-hydroxyacyl-[ACP] + NADP(+) = a 3-oxoacyl-[ACP] + NADPH + H(+)</text>
        <dbReference type="Rhea" id="RHEA:17397"/>
        <dbReference type="Rhea" id="RHEA-COMP:9916"/>
        <dbReference type="Rhea" id="RHEA-COMP:9945"/>
        <dbReference type="ChEBI" id="CHEBI:15378"/>
        <dbReference type="ChEBI" id="CHEBI:57783"/>
        <dbReference type="ChEBI" id="CHEBI:58349"/>
        <dbReference type="ChEBI" id="CHEBI:78776"/>
        <dbReference type="ChEBI" id="CHEBI:78827"/>
        <dbReference type="EC" id="1.1.1.100"/>
    </reaction>
</comment>
<dbReference type="EMBL" id="CP069041">
    <property type="protein sequence ID" value="QRD05840.1"/>
    <property type="molecule type" value="Genomic_DNA"/>
</dbReference>
<dbReference type="EC" id="1.1.1.100" evidence="2"/>
<dbReference type="Pfam" id="PF00106">
    <property type="entry name" value="adh_short"/>
    <property type="match status" value="1"/>
</dbReference>
<evidence type="ECO:0000313" key="5">
    <source>
        <dbReference type="Proteomes" id="UP000663193"/>
    </source>
</evidence>
<dbReference type="Proteomes" id="UP000663193">
    <property type="component" value="Chromosome 19"/>
</dbReference>
<organism evidence="4 5">
    <name type="scientific">Phaeosphaeria nodorum (strain SN15 / ATCC MYA-4574 / FGSC 10173)</name>
    <name type="common">Glume blotch fungus</name>
    <name type="synonym">Parastagonospora nodorum</name>
    <dbReference type="NCBI Taxonomy" id="321614"/>
    <lineage>
        <taxon>Eukaryota</taxon>
        <taxon>Fungi</taxon>
        <taxon>Dikarya</taxon>
        <taxon>Ascomycota</taxon>
        <taxon>Pezizomycotina</taxon>
        <taxon>Dothideomycetes</taxon>
        <taxon>Pleosporomycetidae</taxon>
        <taxon>Pleosporales</taxon>
        <taxon>Pleosporineae</taxon>
        <taxon>Phaeosphaeriaceae</taxon>
        <taxon>Parastagonospora</taxon>
    </lineage>
</organism>
<dbReference type="InterPro" id="IPR050259">
    <property type="entry name" value="SDR"/>
</dbReference>
<accession>A0A7U2I9W9</accession>
<dbReference type="PANTHER" id="PTHR42879:SF2">
    <property type="entry name" value="3-OXOACYL-[ACYL-CARRIER-PROTEIN] REDUCTASE FABG"/>
    <property type="match status" value="1"/>
</dbReference>
<dbReference type="InterPro" id="IPR002347">
    <property type="entry name" value="SDR_fam"/>
</dbReference>
<dbReference type="PANTHER" id="PTHR42879">
    <property type="entry name" value="3-OXOACYL-(ACYL-CARRIER-PROTEIN) REDUCTASE"/>
    <property type="match status" value="1"/>
</dbReference>
<keyword evidence="5" id="KW-1185">Reference proteome</keyword>
<proteinExistence type="inferred from homology"/>
<evidence type="ECO:0000256" key="2">
    <source>
        <dbReference type="ARBA" id="ARBA00012948"/>
    </source>
</evidence>
<dbReference type="SUPFAM" id="SSF51735">
    <property type="entry name" value="NAD(P)-binding Rossmann-fold domains"/>
    <property type="match status" value="1"/>
</dbReference>
<dbReference type="GO" id="GO:0004316">
    <property type="term" value="F:3-oxoacyl-[acyl-carrier-protein] reductase (NADPH) activity"/>
    <property type="evidence" value="ECO:0007669"/>
    <property type="project" value="UniProtKB-EC"/>
</dbReference>
<dbReference type="InterPro" id="IPR036291">
    <property type="entry name" value="NAD(P)-bd_dom_sf"/>
</dbReference>
<sequence length="184" mass="19789">MTSHLSARILWRALPKFSNLPASSQMPRWTRSYATDQRSRTAIVTGSSRGIGKAIAIRMAHDGYDVCINDIQANKSGCDEVVKEIQKLGRKSFAYTADVSNLKEVQGLVKSSVEELGPLNTMVANAGIAQVKALLDLTPDDLSRMFQVNVYGVFNCYSTAAKQMISQGSGGKLLGAASVSCTPV</sequence>
<reference evidence="5" key="1">
    <citation type="journal article" date="2021" name="BMC Genomics">
        <title>Chromosome-level genome assembly and manually-curated proteome of model necrotroph Parastagonospora nodorum Sn15 reveals a genome-wide trove of candidate effector homologs, and redundancy of virulence-related functions within an accessory chromosome.</title>
        <authorList>
            <person name="Bertazzoni S."/>
            <person name="Jones D.A.B."/>
            <person name="Phan H.T."/>
            <person name="Tan K.-C."/>
            <person name="Hane J.K."/>
        </authorList>
    </citation>
    <scope>NUCLEOTIDE SEQUENCE [LARGE SCALE GENOMIC DNA]</scope>
    <source>
        <strain evidence="5">SN15 / ATCC MYA-4574 / FGSC 10173)</strain>
    </source>
</reference>
<name>A0A7U2I9W9_PHANO</name>
<gene>
    <name evidence="4" type="ORF">JI435_132700</name>
</gene>
<evidence type="ECO:0000256" key="1">
    <source>
        <dbReference type="ARBA" id="ARBA00006484"/>
    </source>
</evidence>
<dbReference type="VEuPathDB" id="FungiDB:JI435_132700"/>
<evidence type="ECO:0000313" key="4">
    <source>
        <dbReference type="EMBL" id="QRD05840.1"/>
    </source>
</evidence>